<protein>
    <recommendedName>
        <fullName evidence="10">Glycine--tRNA ligase beta subunit</fullName>
        <ecNumber evidence="10">6.1.1.14</ecNumber>
    </recommendedName>
    <alternativeName>
        <fullName evidence="10">Glycyl-tRNA synthetase beta subunit</fullName>
        <shortName evidence="10">GlyRS</shortName>
    </alternativeName>
</protein>
<reference evidence="14" key="2">
    <citation type="submission" date="2011-06" db="EMBL/GenBank/DDBJ databases">
        <title>The complete genome of Flexistipes sinusarabici DSM 4947.</title>
        <authorList>
            <person name="Lucas S."/>
            <person name="Han J."/>
            <person name="Lapidus A."/>
            <person name="Bruce D."/>
            <person name="Goodwin L."/>
            <person name="Pitluck S."/>
            <person name="Peters L."/>
            <person name="Kyrpides N."/>
            <person name="Mavromatis K."/>
            <person name="Ivanova N."/>
            <person name="Mikhailova N."/>
            <person name="Chertkov O."/>
            <person name="Detter J.C."/>
            <person name="Tapia R."/>
            <person name="Han C."/>
            <person name="Land M."/>
            <person name="Hauser L."/>
            <person name="Markowitz V."/>
            <person name="Cheng J.-F."/>
            <person name="Hugenholtz P."/>
            <person name="Woyke T."/>
            <person name="Wu D."/>
            <person name="Spring S."/>
            <person name="Schroeder M."/>
            <person name="Brambilla E."/>
            <person name="Klenk H.-P."/>
            <person name="Eisen J.A."/>
        </authorList>
    </citation>
    <scope>NUCLEOTIDE SEQUENCE [LARGE SCALE GENOMIC DNA]</scope>
    <source>
        <strain evidence="14">DSM 4947 / MAS 10</strain>
    </source>
</reference>
<evidence type="ECO:0000256" key="8">
    <source>
        <dbReference type="ARBA" id="ARBA00023146"/>
    </source>
</evidence>
<keyword evidence="3 10" id="KW-0963">Cytoplasm</keyword>
<evidence type="ECO:0000256" key="11">
    <source>
        <dbReference type="SAM" id="Coils"/>
    </source>
</evidence>
<evidence type="ECO:0000313" key="14">
    <source>
        <dbReference type="Proteomes" id="UP000006621"/>
    </source>
</evidence>
<dbReference type="AlphaFoldDB" id="F8E767"/>
<evidence type="ECO:0000256" key="9">
    <source>
        <dbReference type="ARBA" id="ARBA00047937"/>
    </source>
</evidence>
<dbReference type="InterPro" id="IPR006194">
    <property type="entry name" value="Gly-tRNA-synth_heterodimer"/>
</dbReference>
<accession>F8E767</accession>
<reference evidence="13 14" key="1">
    <citation type="journal article" date="2011" name="Stand. Genomic Sci.">
        <title>Genome sequence of the moderately thermophilic halophile Flexistipes sinusarabici strain (MAS10).</title>
        <authorList>
            <person name="Lapidus A."/>
            <person name="Chertkov O."/>
            <person name="Nolan M."/>
            <person name="Lucas S."/>
            <person name="Hammon N."/>
            <person name="Deshpande S."/>
            <person name="Cheng J.F."/>
            <person name="Tapia R."/>
            <person name="Han C."/>
            <person name="Goodwin L."/>
            <person name="Pitluck S."/>
            <person name="Liolios K."/>
            <person name="Pagani I."/>
            <person name="Ivanova N."/>
            <person name="Huntemann M."/>
            <person name="Mavromatis K."/>
            <person name="Mikhailova N."/>
            <person name="Pati A."/>
            <person name="Chen A."/>
            <person name="Palaniappan K."/>
            <person name="Land M."/>
            <person name="Hauser L."/>
            <person name="Brambilla E.M."/>
            <person name="Rohde M."/>
            <person name="Abt B."/>
            <person name="Spring S."/>
            <person name="Goker M."/>
            <person name="Bristow J."/>
            <person name="Eisen J.A."/>
            <person name="Markowitz V."/>
            <person name="Hugenholtz P."/>
            <person name="Kyrpides N.C."/>
            <person name="Klenk H.P."/>
            <person name="Woyke T."/>
        </authorList>
    </citation>
    <scope>NUCLEOTIDE SEQUENCE [LARGE SCALE GENOMIC DNA]</scope>
    <source>
        <strain evidence="14">DSM 4947 / MAS 10</strain>
    </source>
</reference>
<evidence type="ECO:0000256" key="1">
    <source>
        <dbReference type="ARBA" id="ARBA00004496"/>
    </source>
</evidence>
<evidence type="ECO:0000256" key="6">
    <source>
        <dbReference type="ARBA" id="ARBA00022840"/>
    </source>
</evidence>
<dbReference type="GO" id="GO:0005829">
    <property type="term" value="C:cytosol"/>
    <property type="evidence" value="ECO:0007669"/>
    <property type="project" value="TreeGrafter"/>
</dbReference>
<dbReference type="NCBIfam" id="TIGR00211">
    <property type="entry name" value="glyS"/>
    <property type="match status" value="1"/>
</dbReference>
<comment type="catalytic activity">
    <reaction evidence="9 10">
        <text>tRNA(Gly) + glycine + ATP = glycyl-tRNA(Gly) + AMP + diphosphate</text>
        <dbReference type="Rhea" id="RHEA:16013"/>
        <dbReference type="Rhea" id="RHEA-COMP:9664"/>
        <dbReference type="Rhea" id="RHEA-COMP:9683"/>
        <dbReference type="ChEBI" id="CHEBI:30616"/>
        <dbReference type="ChEBI" id="CHEBI:33019"/>
        <dbReference type="ChEBI" id="CHEBI:57305"/>
        <dbReference type="ChEBI" id="CHEBI:78442"/>
        <dbReference type="ChEBI" id="CHEBI:78522"/>
        <dbReference type="ChEBI" id="CHEBI:456215"/>
        <dbReference type="EC" id="6.1.1.14"/>
    </reaction>
</comment>
<keyword evidence="14" id="KW-1185">Reference proteome</keyword>
<dbReference type="PRINTS" id="PR01045">
    <property type="entry name" value="TRNASYNTHGB"/>
</dbReference>
<dbReference type="KEGG" id="fsi:Flexsi_0086"/>
<dbReference type="OrthoDB" id="9775440at2"/>
<feature type="coiled-coil region" evidence="11">
    <location>
        <begin position="220"/>
        <end position="247"/>
    </location>
</feature>
<comment type="similarity">
    <text evidence="2 10">Belongs to the class-II aminoacyl-tRNA synthetase family.</text>
</comment>
<evidence type="ECO:0000256" key="3">
    <source>
        <dbReference type="ARBA" id="ARBA00022490"/>
    </source>
</evidence>
<dbReference type="GO" id="GO:0004820">
    <property type="term" value="F:glycine-tRNA ligase activity"/>
    <property type="evidence" value="ECO:0007669"/>
    <property type="project" value="UniProtKB-UniRule"/>
</dbReference>
<dbReference type="STRING" id="717231.Flexsi_0086"/>
<keyword evidence="8 10" id="KW-0030">Aminoacyl-tRNA synthetase</keyword>
<gene>
    <name evidence="10" type="primary">glyS</name>
    <name evidence="13" type="ordered locus">Flexsi_0086</name>
</gene>
<dbReference type="eggNOG" id="COG0751">
    <property type="taxonomic scope" value="Bacteria"/>
</dbReference>
<dbReference type="Pfam" id="PF02092">
    <property type="entry name" value="tRNA_synt_2f"/>
    <property type="match status" value="1"/>
</dbReference>
<comment type="subunit">
    <text evidence="10">Tetramer of two alpha and two beta subunits.</text>
</comment>
<evidence type="ECO:0000256" key="2">
    <source>
        <dbReference type="ARBA" id="ARBA00008226"/>
    </source>
</evidence>
<sequence length="688" mass="78689">MSYYLLEIGTEELPASFINPAAESLKESFSNLLTNKGIGFGDIQTGGTPRRLYLYIDNLNEKQDDKEEEIMGPPANIAFDENGGLTKAGKGFAKSKSLDEKYLKRVKTDKGEYLAGKRFFKGVRTDEFLQENVASLIKSIPFQKSMRWSDKNLKFARPVHWVISVYNGDILDIELDGIKCSDITYGHRFMSEGGVRVKNFDSYCKKLLENNVVYDFDSRKKLIEDQLKRIQEENNDLIVQIDEELLDSVANLVEKPFAVLGSFSEDFLELPDEVLITSMKNHQKYFYATDKDGKMSNYFIGVSNTKPKDDTIRYGYEKVLKARLSDAVFFFENDKKILLENRVEQLRDVVYQEKLGTSYEKMERFYKIASYLSGQLASDRIENTQRVAYLCKGDLMTEMIYEFPELQGIMGREYARVQGENDVICKGIYEHYLPRFAGDDLPETKEGCFVSIADKIDTICGCFAIGLIPTGNNDPYALRRNAIGILNIIRNKNFRLSLKRLIDYSLEVLSEKISFDSKEVSEQIYDFILLRLKNILHEEGIPGDVFDAVKGYDDIVCLQSAAEAIARVKDGEDFEVIATSYKRISNILKKAGWQRKDYDISLFQSDFESKLDAAIKEKEGRINVLINNEEYKSAMDELLGLRLVVDDFFDNVMVMDKDEKIKNNRLSLLNSLKSVFDIAADLSKVKNA</sequence>
<dbReference type="SUPFAM" id="SSF109604">
    <property type="entry name" value="HD-domain/PDEase-like"/>
    <property type="match status" value="1"/>
</dbReference>
<dbReference type="GO" id="GO:0005524">
    <property type="term" value="F:ATP binding"/>
    <property type="evidence" value="ECO:0007669"/>
    <property type="project" value="UniProtKB-UniRule"/>
</dbReference>
<dbReference type="HOGENOM" id="CLU_007220_2_2_0"/>
<dbReference type="InterPro" id="IPR008909">
    <property type="entry name" value="DALR_anticod-bd"/>
</dbReference>
<name>F8E767_FLESM</name>
<dbReference type="PANTHER" id="PTHR30075:SF2">
    <property type="entry name" value="GLYCINE--TRNA LIGASE, CHLOROPLASTIC_MITOCHONDRIAL 2"/>
    <property type="match status" value="1"/>
</dbReference>
<evidence type="ECO:0000256" key="10">
    <source>
        <dbReference type="HAMAP-Rule" id="MF_00255"/>
    </source>
</evidence>
<dbReference type="Proteomes" id="UP000006621">
    <property type="component" value="Chromosome"/>
</dbReference>
<dbReference type="RefSeq" id="WP_013885296.1">
    <property type="nucleotide sequence ID" value="NC_015672.1"/>
</dbReference>
<feature type="domain" description="DALR anticodon binding" evidence="12">
    <location>
        <begin position="580"/>
        <end position="682"/>
    </location>
</feature>
<evidence type="ECO:0000313" key="13">
    <source>
        <dbReference type="EMBL" id="AEI13782.1"/>
    </source>
</evidence>
<dbReference type="EC" id="6.1.1.14" evidence="10"/>
<evidence type="ECO:0000259" key="12">
    <source>
        <dbReference type="Pfam" id="PF05746"/>
    </source>
</evidence>
<organism evidence="13 14">
    <name type="scientific">Flexistipes sinusarabici (strain ATCC 49648 / DSM 4947 / MAS 10)</name>
    <dbReference type="NCBI Taxonomy" id="717231"/>
    <lineage>
        <taxon>Bacteria</taxon>
        <taxon>Pseudomonadati</taxon>
        <taxon>Deferribacterota</taxon>
        <taxon>Deferribacteres</taxon>
        <taxon>Deferribacterales</taxon>
        <taxon>Flexistipitaceae</taxon>
        <taxon>Flexistipes</taxon>
    </lineage>
</organism>
<evidence type="ECO:0000256" key="7">
    <source>
        <dbReference type="ARBA" id="ARBA00022917"/>
    </source>
</evidence>
<dbReference type="PROSITE" id="PS50861">
    <property type="entry name" value="AA_TRNA_LIGASE_II_GLYAB"/>
    <property type="match status" value="1"/>
</dbReference>
<evidence type="ECO:0000256" key="5">
    <source>
        <dbReference type="ARBA" id="ARBA00022741"/>
    </source>
</evidence>
<keyword evidence="11" id="KW-0175">Coiled coil</keyword>
<evidence type="ECO:0000256" key="4">
    <source>
        <dbReference type="ARBA" id="ARBA00022598"/>
    </source>
</evidence>
<keyword evidence="4 10" id="KW-0436">Ligase</keyword>
<dbReference type="EMBL" id="CP002858">
    <property type="protein sequence ID" value="AEI13782.1"/>
    <property type="molecule type" value="Genomic_DNA"/>
</dbReference>
<dbReference type="InterPro" id="IPR015944">
    <property type="entry name" value="Gly-tRNA-synth_bsu"/>
</dbReference>
<dbReference type="PANTHER" id="PTHR30075">
    <property type="entry name" value="GLYCYL-TRNA SYNTHETASE"/>
    <property type="match status" value="1"/>
</dbReference>
<dbReference type="HAMAP" id="MF_00255">
    <property type="entry name" value="Gly_tRNA_synth_beta"/>
    <property type="match status" value="1"/>
</dbReference>
<dbReference type="GO" id="GO:0006420">
    <property type="term" value="P:arginyl-tRNA aminoacylation"/>
    <property type="evidence" value="ECO:0007669"/>
    <property type="project" value="InterPro"/>
</dbReference>
<comment type="subcellular location">
    <subcellularLocation>
        <location evidence="1 10">Cytoplasm</location>
    </subcellularLocation>
</comment>
<proteinExistence type="inferred from homology"/>
<dbReference type="GO" id="GO:0004814">
    <property type="term" value="F:arginine-tRNA ligase activity"/>
    <property type="evidence" value="ECO:0007669"/>
    <property type="project" value="InterPro"/>
</dbReference>
<dbReference type="GO" id="GO:0006426">
    <property type="term" value="P:glycyl-tRNA aminoacylation"/>
    <property type="evidence" value="ECO:0007669"/>
    <property type="project" value="UniProtKB-UniRule"/>
</dbReference>
<dbReference type="Pfam" id="PF05746">
    <property type="entry name" value="DALR_1"/>
    <property type="match status" value="1"/>
</dbReference>
<keyword evidence="5 10" id="KW-0547">Nucleotide-binding</keyword>
<keyword evidence="7 10" id="KW-0648">Protein biosynthesis</keyword>
<keyword evidence="6 10" id="KW-0067">ATP-binding</keyword>